<gene>
    <name evidence="1" type="ORF">SBF1_7050001</name>
</gene>
<evidence type="ECO:0000313" key="1">
    <source>
        <dbReference type="EMBL" id="SPF53842.1"/>
    </source>
</evidence>
<proteinExistence type="predicted"/>
<dbReference type="EMBL" id="OMOF01000674">
    <property type="protein sequence ID" value="SPF53842.1"/>
    <property type="molecule type" value="Genomic_DNA"/>
</dbReference>
<name>A0A2U3LPR0_9FIRM</name>
<dbReference type="AlphaFoldDB" id="A0A2U3LPR0"/>
<organism evidence="1 2">
    <name type="scientific">Candidatus Desulfosporosinus infrequens</name>
    <dbReference type="NCBI Taxonomy" id="2043169"/>
    <lineage>
        <taxon>Bacteria</taxon>
        <taxon>Bacillati</taxon>
        <taxon>Bacillota</taxon>
        <taxon>Clostridia</taxon>
        <taxon>Eubacteriales</taxon>
        <taxon>Desulfitobacteriaceae</taxon>
        <taxon>Desulfosporosinus</taxon>
    </lineage>
</organism>
<reference evidence="2" key="1">
    <citation type="submission" date="2018-02" db="EMBL/GenBank/DDBJ databases">
        <authorList>
            <person name="Hausmann B."/>
        </authorList>
    </citation>
    <scope>NUCLEOTIDE SEQUENCE [LARGE SCALE GENOMIC DNA]</scope>
    <source>
        <strain evidence="2">Peat soil MAG SbF1</strain>
    </source>
</reference>
<accession>A0A2U3LPR0</accession>
<sequence>MLLAEEVTDEAIRKTIFSVIPKERLKLAIGMIDTLTRLVDQTVEYKELFRYYTSVRRFIPKLLATINFKASSAGQPVLAAWKFLADIESKIEKNKFTGAPTEGISASWKRVVFKGDRISSCPYTFWVVERCLKVLKITIYI</sequence>
<dbReference type="Proteomes" id="UP000238916">
    <property type="component" value="Unassembled WGS sequence"/>
</dbReference>
<protein>
    <submittedName>
        <fullName evidence="1">Uncharacterized protein</fullName>
    </submittedName>
</protein>
<evidence type="ECO:0000313" key="2">
    <source>
        <dbReference type="Proteomes" id="UP000238916"/>
    </source>
</evidence>